<dbReference type="RefSeq" id="NP_001183415.1">
    <property type="nucleotide sequence ID" value="NM_001196486.1"/>
</dbReference>
<feature type="compositionally biased region" description="Low complexity" evidence="1">
    <location>
        <begin position="122"/>
        <end position="137"/>
    </location>
</feature>
<feature type="compositionally biased region" description="Acidic residues" evidence="1">
    <location>
        <begin position="106"/>
        <end position="121"/>
    </location>
</feature>
<protein>
    <submittedName>
        <fullName evidence="2">Uncharacterized protein</fullName>
    </submittedName>
</protein>
<dbReference type="PANTHER" id="PTHR33157:SF12">
    <property type="entry name" value="TRANSPOSASE TNP1_EN_SPM-LIKE DOMAIN-CONTAINING PROTEIN"/>
    <property type="match status" value="1"/>
</dbReference>
<dbReference type="GO" id="GO:0032196">
    <property type="term" value="P:transposition"/>
    <property type="evidence" value="ECO:0007669"/>
    <property type="project" value="InterPro"/>
</dbReference>
<dbReference type="AlphaFoldDB" id="C4J698"/>
<feature type="compositionally biased region" description="Basic residues" evidence="1">
    <location>
        <begin position="67"/>
        <end position="79"/>
    </location>
</feature>
<dbReference type="KEGG" id="zma:100501835"/>
<evidence type="ECO:0000313" key="2">
    <source>
        <dbReference type="EMBL" id="ACR36698.1"/>
    </source>
</evidence>
<dbReference type="EMBL" id="BT086345">
    <property type="protein sequence ID" value="ACR36698.1"/>
    <property type="molecule type" value="mRNA"/>
</dbReference>
<feature type="region of interest" description="Disordered" evidence="1">
    <location>
        <begin position="61"/>
        <end position="90"/>
    </location>
</feature>
<dbReference type="OrthoDB" id="690142at2759"/>
<sequence length="230" mass="25196">MKITPLFITIDPQRDSPSQLKAYFSEKILVFLATAGLPAPRRVATAPTRHSTVTLGCWTKMVGGGTRTRRGRGRGRRSTRRTEEEAQQDDAVQQQVEQQAAVDAAQQDDDDAAQQDDDDDAAAQLDVSGSGSSGSRSIYLRGPASLPKRPILRDRRPMIRPDGERSWMVLETAGGHGRNPNGILGLLCREHFPGLVEYAGVTSPAYTFDNYAVAPEACKAQNLYKKLIMI</sequence>
<reference evidence="2" key="1">
    <citation type="journal article" date="2009" name="PLoS Genet.">
        <title>Sequencing, mapping, and analysis of 27,455 maize full-length cDNAs.</title>
        <authorList>
            <person name="Soderlund C."/>
            <person name="Descour A."/>
            <person name="Kudrna D."/>
            <person name="Bomhoff M."/>
            <person name="Boyd L."/>
            <person name="Currie J."/>
            <person name="Angelova A."/>
            <person name="Collura K."/>
            <person name="Wissotski M."/>
            <person name="Ashley E."/>
            <person name="Morrow D."/>
            <person name="Fernandes J."/>
            <person name="Walbot V."/>
            <person name="Yu Y."/>
        </authorList>
    </citation>
    <scope>NUCLEOTIDE SEQUENCE</scope>
    <source>
        <strain evidence="2">B73</strain>
    </source>
</reference>
<dbReference type="Pfam" id="PF02630">
    <property type="entry name" value="SCO1-SenC"/>
    <property type="match status" value="1"/>
</dbReference>
<evidence type="ECO:0000256" key="1">
    <source>
        <dbReference type="SAM" id="MobiDB-lite"/>
    </source>
</evidence>
<dbReference type="GeneID" id="100501835"/>
<dbReference type="InterPro" id="IPR039266">
    <property type="entry name" value="EN-1/SPM"/>
</dbReference>
<accession>C4J698</accession>
<proteinExistence type="evidence at transcript level"/>
<dbReference type="PANTHER" id="PTHR33157">
    <property type="entry name" value="AUTONOMOUS TRANSPOSABLE ELEMENT EN-1 MOSAIC PROTEIN-RELATED"/>
    <property type="match status" value="1"/>
</dbReference>
<organism evidence="2">
    <name type="scientific">Zea mays</name>
    <name type="common">Maize</name>
    <dbReference type="NCBI Taxonomy" id="4577"/>
    <lineage>
        <taxon>Eukaryota</taxon>
        <taxon>Viridiplantae</taxon>
        <taxon>Streptophyta</taxon>
        <taxon>Embryophyta</taxon>
        <taxon>Tracheophyta</taxon>
        <taxon>Spermatophyta</taxon>
        <taxon>Magnoliopsida</taxon>
        <taxon>Liliopsida</taxon>
        <taxon>Poales</taxon>
        <taxon>Poaceae</taxon>
        <taxon>PACMAD clade</taxon>
        <taxon>Panicoideae</taxon>
        <taxon>Andropogonodae</taxon>
        <taxon>Andropogoneae</taxon>
        <taxon>Tripsacinae</taxon>
        <taxon>Zea</taxon>
    </lineage>
</organism>
<feature type="region of interest" description="Disordered" evidence="1">
    <location>
        <begin position="103"/>
        <end position="142"/>
    </location>
</feature>
<name>C4J698_MAIZE</name>
<dbReference type="InterPro" id="IPR003782">
    <property type="entry name" value="SCO1/SenC"/>
</dbReference>